<evidence type="ECO:0000313" key="2">
    <source>
        <dbReference type="EMBL" id="NUU62129.1"/>
    </source>
</evidence>
<comment type="caution">
    <text evidence="2">The sequence shown here is derived from an EMBL/GenBank/DDBJ whole genome shotgun (WGS) entry which is preliminary data.</text>
</comment>
<dbReference type="AlphaFoldDB" id="A0A850EQV9"/>
<proteinExistence type="predicted"/>
<keyword evidence="3" id="KW-1185">Reference proteome</keyword>
<accession>A0A850EQV9</accession>
<sequence length="54" mass="5986">MISRVKERLNAEEEKNGRNSSSYETVAYPVATFQNGRGLDAVVNCLDGQNNILL</sequence>
<dbReference type="RefSeq" id="WP_175372628.1">
    <property type="nucleotide sequence ID" value="NZ_JABWCS010000213.1"/>
</dbReference>
<organism evidence="2 3">
    <name type="scientific">Paenibacillus agri</name>
    <dbReference type="NCBI Taxonomy" id="2744309"/>
    <lineage>
        <taxon>Bacteria</taxon>
        <taxon>Bacillati</taxon>
        <taxon>Bacillota</taxon>
        <taxon>Bacilli</taxon>
        <taxon>Bacillales</taxon>
        <taxon>Paenibacillaceae</taxon>
        <taxon>Paenibacillus</taxon>
    </lineage>
</organism>
<reference evidence="2" key="1">
    <citation type="submission" date="2020-06" db="EMBL/GenBank/DDBJ databases">
        <title>Paenibacillus sp. nov., isolated from soil.</title>
        <authorList>
            <person name="Seo Y.L."/>
        </authorList>
    </citation>
    <scope>NUCLEOTIDE SEQUENCE [LARGE SCALE GENOMIC DNA]</scope>
    <source>
        <strain evidence="2">JW14</strain>
    </source>
</reference>
<name>A0A850EQV9_9BACL</name>
<dbReference type="Proteomes" id="UP000564806">
    <property type="component" value="Unassembled WGS sequence"/>
</dbReference>
<evidence type="ECO:0000313" key="3">
    <source>
        <dbReference type="Proteomes" id="UP000564806"/>
    </source>
</evidence>
<evidence type="ECO:0000256" key="1">
    <source>
        <dbReference type="SAM" id="MobiDB-lite"/>
    </source>
</evidence>
<feature type="region of interest" description="Disordered" evidence="1">
    <location>
        <begin position="1"/>
        <end position="22"/>
    </location>
</feature>
<dbReference type="EMBL" id="JABWCS010000213">
    <property type="protein sequence ID" value="NUU62129.1"/>
    <property type="molecule type" value="Genomic_DNA"/>
</dbReference>
<gene>
    <name evidence="2" type="ORF">HPT30_17440</name>
</gene>
<protein>
    <submittedName>
        <fullName evidence="2">Uncharacterized protein</fullName>
    </submittedName>
</protein>
<feature type="compositionally biased region" description="Basic and acidic residues" evidence="1">
    <location>
        <begin position="1"/>
        <end position="17"/>
    </location>
</feature>